<comment type="caution">
    <text evidence="1">The sequence shown here is derived from an EMBL/GenBank/DDBJ whole genome shotgun (WGS) entry which is preliminary data.</text>
</comment>
<accession>A0A4R9AQK0</accession>
<proteinExistence type="predicted"/>
<dbReference type="Proteomes" id="UP000298154">
    <property type="component" value="Unassembled WGS sequence"/>
</dbReference>
<reference evidence="1 2" key="1">
    <citation type="submission" date="2019-03" db="EMBL/GenBank/DDBJ databases">
        <title>Genomics of glacier-inhabiting Cryobacterium strains.</title>
        <authorList>
            <person name="Liu Q."/>
            <person name="Xin Y.-H."/>
        </authorList>
    </citation>
    <scope>NUCLEOTIDE SEQUENCE [LARGE SCALE GENOMIC DNA]</scope>
    <source>
        <strain evidence="1 2">Sr36</strain>
    </source>
</reference>
<keyword evidence="2" id="KW-1185">Reference proteome</keyword>
<protein>
    <submittedName>
        <fullName evidence="1">Uncharacterized protein</fullName>
    </submittedName>
</protein>
<organism evidence="1 2">
    <name type="scientific">Cryobacterium ruanii</name>
    <dbReference type="NCBI Taxonomy" id="1259197"/>
    <lineage>
        <taxon>Bacteria</taxon>
        <taxon>Bacillati</taxon>
        <taxon>Actinomycetota</taxon>
        <taxon>Actinomycetes</taxon>
        <taxon>Micrococcales</taxon>
        <taxon>Microbacteriaceae</taxon>
        <taxon>Cryobacterium</taxon>
    </lineage>
</organism>
<evidence type="ECO:0000313" key="2">
    <source>
        <dbReference type="Proteomes" id="UP000298154"/>
    </source>
</evidence>
<dbReference type="NCBIfam" id="TIGR01053">
    <property type="entry name" value="LSD1"/>
    <property type="match status" value="1"/>
</dbReference>
<sequence>MRCASCRRFVLLERGFRSTMCARCRACGWMP</sequence>
<dbReference type="EMBL" id="SOHK01000007">
    <property type="protein sequence ID" value="TFD68090.1"/>
    <property type="molecule type" value="Genomic_DNA"/>
</dbReference>
<dbReference type="AlphaFoldDB" id="A0A4R9AQK0"/>
<gene>
    <name evidence="1" type="ORF">E3T47_04040</name>
</gene>
<evidence type="ECO:0000313" key="1">
    <source>
        <dbReference type="EMBL" id="TFD68090.1"/>
    </source>
</evidence>
<name>A0A4R9AQK0_9MICO</name>